<dbReference type="InterPro" id="IPR008966">
    <property type="entry name" value="Adhesion_dom_sf"/>
</dbReference>
<dbReference type="NCBIfam" id="NF011746">
    <property type="entry name" value="PRK15199.1"/>
    <property type="match status" value="1"/>
</dbReference>
<evidence type="ECO:0000259" key="6">
    <source>
        <dbReference type="Pfam" id="PF00419"/>
    </source>
</evidence>
<reference evidence="7 8" key="1">
    <citation type="submission" date="2016-10" db="EMBL/GenBank/DDBJ databases">
        <authorList>
            <person name="Varghese N."/>
            <person name="Submissions S."/>
        </authorList>
    </citation>
    <scope>NUCLEOTIDE SEQUENCE [LARGE SCALE GENOMIC DNA]</scope>
    <source>
        <strain evidence="7 8">CGMCC 1.12102</strain>
    </source>
</reference>
<dbReference type="GO" id="GO:0009289">
    <property type="term" value="C:pilus"/>
    <property type="evidence" value="ECO:0007669"/>
    <property type="project" value="UniProtKB-SubCell"/>
</dbReference>
<dbReference type="SUPFAM" id="SSF49401">
    <property type="entry name" value="Bacterial adhesins"/>
    <property type="match status" value="1"/>
</dbReference>
<evidence type="ECO:0000256" key="2">
    <source>
        <dbReference type="ARBA" id="ARBA00006671"/>
    </source>
</evidence>
<comment type="caution">
    <text evidence="7">The sequence shown here is derived from an EMBL/GenBank/DDBJ whole genome shotgun (WGS) entry which is preliminary data.</text>
</comment>
<evidence type="ECO:0000313" key="7">
    <source>
        <dbReference type="EMBL" id="SCX41841.1"/>
    </source>
</evidence>
<feature type="domain" description="Fimbrial-type adhesion" evidence="6">
    <location>
        <begin position="186"/>
        <end position="334"/>
    </location>
</feature>
<protein>
    <submittedName>
        <fullName evidence="7">Minor fimbrial subunit</fullName>
    </submittedName>
</protein>
<gene>
    <name evidence="7" type="ORF">SAMN02927897_01135</name>
</gene>
<dbReference type="RefSeq" id="WP_017455721.1">
    <property type="nucleotide sequence ID" value="NZ_CP016337.1"/>
</dbReference>
<dbReference type="Pfam" id="PF00419">
    <property type="entry name" value="Fimbrial"/>
    <property type="match status" value="1"/>
</dbReference>
<sequence length="334" mass="36502">MNRFDALLCGLLLLAAMSAQATICVNAKGIPTDIYYDLSNLFTSGNNHVGEVVTLPEKAGWVGVQAICPAGTKVNYTYRSYISDMPINTTDGGYKYLKLNDYLEGAMSITDDYAGIFFPPRNFIRMGTHPNVPNQKPFGVMDSKLIFKLRVLRPFINMVPIPRQTMFRVYVTSTDTDALAVPVYTISYSGKVEVPQSCKLNAGQVVEFEFDKIGAALFSQAGPGNRPNGVDPQIKTVAIECTNVDAQAYLSMRLEAEKVSGQVMVSDNPDVGFVVADREGNPLTPNMLGSKIPFQLDDNASARVDISAWPVSATGFKPAEGDFVARGYLRVDYD</sequence>
<dbReference type="PANTHER" id="PTHR33420">
    <property type="entry name" value="FIMBRIAL SUBUNIT ELFA-RELATED"/>
    <property type="match status" value="1"/>
</dbReference>
<dbReference type="InterPro" id="IPR050263">
    <property type="entry name" value="Bact_Fimbrial_Adh_Pro"/>
</dbReference>
<dbReference type="AlphaFoldDB" id="A0A1G4XKZ6"/>
<dbReference type="PANTHER" id="PTHR33420:SF31">
    <property type="entry name" value="TYPE 1 FIMBRIN D-MANNOSE SPECIFIC ADHESIN"/>
    <property type="match status" value="1"/>
</dbReference>
<dbReference type="InterPro" id="IPR036937">
    <property type="entry name" value="Adhesion_dom_fimbrial_sf"/>
</dbReference>
<evidence type="ECO:0000256" key="4">
    <source>
        <dbReference type="ARBA" id="ARBA00023263"/>
    </source>
</evidence>
<dbReference type="GeneID" id="23845008"/>
<comment type="subcellular location">
    <subcellularLocation>
        <location evidence="1">Fimbrium</location>
    </subcellularLocation>
</comment>
<dbReference type="InterPro" id="IPR000259">
    <property type="entry name" value="Adhesion_dom_fimbrial"/>
</dbReference>
<feature type="signal peptide" evidence="5">
    <location>
        <begin position="1"/>
        <end position="21"/>
    </location>
</feature>
<comment type="similarity">
    <text evidence="2">Belongs to the fimbrial protein family.</text>
</comment>
<dbReference type="Gene3D" id="2.60.40.1090">
    <property type="entry name" value="Fimbrial-type adhesion domain"/>
    <property type="match status" value="1"/>
</dbReference>
<keyword evidence="3 5" id="KW-0732">Signal</keyword>
<organism evidence="7 8">
    <name type="scientific">Kosakonia sacchari</name>
    <dbReference type="NCBI Taxonomy" id="1158459"/>
    <lineage>
        <taxon>Bacteria</taxon>
        <taxon>Pseudomonadati</taxon>
        <taxon>Pseudomonadota</taxon>
        <taxon>Gammaproteobacteria</taxon>
        <taxon>Enterobacterales</taxon>
        <taxon>Enterobacteriaceae</taxon>
        <taxon>Kosakonia</taxon>
    </lineage>
</organism>
<proteinExistence type="inferred from homology"/>
<dbReference type="Proteomes" id="UP000183569">
    <property type="component" value="Unassembled WGS sequence"/>
</dbReference>
<feature type="chain" id="PRO_5032983716" evidence="5">
    <location>
        <begin position="22"/>
        <end position="334"/>
    </location>
</feature>
<evidence type="ECO:0000256" key="3">
    <source>
        <dbReference type="ARBA" id="ARBA00022729"/>
    </source>
</evidence>
<evidence type="ECO:0000313" key="8">
    <source>
        <dbReference type="Proteomes" id="UP000183569"/>
    </source>
</evidence>
<accession>A0A1G4XKZ6</accession>
<keyword evidence="4" id="KW-0281">Fimbrium</keyword>
<evidence type="ECO:0000256" key="1">
    <source>
        <dbReference type="ARBA" id="ARBA00004561"/>
    </source>
</evidence>
<dbReference type="EMBL" id="FMUI01000002">
    <property type="protein sequence ID" value="SCX41841.1"/>
    <property type="molecule type" value="Genomic_DNA"/>
</dbReference>
<evidence type="ECO:0000256" key="5">
    <source>
        <dbReference type="SAM" id="SignalP"/>
    </source>
</evidence>
<name>A0A1G4XKZ6_9ENTR</name>
<dbReference type="GO" id="GO:0043709">
    <property type="term" value="P:cell adhesion involved in single-species biofilm formation"/>
    <property type="evidence" value="ECO:0007669"/>
    <property type="project" value="TreeGrafter"/>
</dbReference>